<feature type="compositionally biased region" description="Basic and acidic residues" evidence="1">
    <location>
        <begin position="358"/>
        <end position="374"/>
    </location>
</feature>
<feature type="compositionally biased region" description="Low complexity" evidence="1">
    <location>
        <begin position="414"/>
        <end position="425"/>
    </location>
</feature>
<sequence length="474" mass="52344">MDNQTSQYQGDQQYRMALDATNNVQETPGAGGTDWKSADHVLRLETHNWWESSPSLFSLRVLPEETRDVIFSAGLNKQTKALLFDFKLPADHPDGRLGLLRLIKRLFDGTSPLGITATHIGQAAIEEFIGGIKKVRKRSHEWRGPTAVVGCQVEWMRRPEKEAPVHIRFEVDADEAVVFTVDKGNSEYVAATEDRPLSFIDIMTLPVRIWLRTRYCIDHFNSTLKGLQVGEEAKRTEEQKAAAVPAGECLQADLETSERAETQHITSEIEQLAVNKETAPSKLLQRLKARQKEIGRQEARLARIQSRSARQDSELKRQLANRQTATEMVEKDLMDCFWTPPASGLDSHSHSGVPGPAEGEKKDERSAAESRRNAEQSSSAQGSIVAFHASEVGQIVAAQSTACSIFQTALTYAPTSPVSPSISVTFGTPPLRSQDSVSNVGDRESSSPEAADSASQSGKSNPPHFALHPHYNLR</sequence>
<organism evidence="2 3">
    <name type="scientific">Penicillium alfredii</name>
    <dbReference type="NCBI Taxonomy" id="1506179"/>
    <lineage>
        <taxon>Eukaryota</taxon>
        <taxon>Fungi</taxon>
        <taxon>Dikarya</taxon>
        <taxon>Ascomycota</taxon>
        <taxon>Pezizomycotina</taxon>
        <taxon>Eurotiomycetes</taxon>
        <taxon>Eurotiomycetidae</taxon>
        <taxon>Eurotiales</taxon>
        <taxon>Aspergillaceae</taxon>
        <taxon>Penicillium</taxon>
    </lineage>
</organism>
<accession>A0A9W9FK55</accession>
<dbReference type="EMBL" id="JAPMSZ010000005">
    <property type="protein sequence ID" value="KAJ5101708.1"/>
    <property type="molecule type" value="Genomic_DNA"/>
</dbReference>
<keyword evidence="3" id="KW-1185">Reference proteome</keyword>
<evidence type="ECO:0000256" key="1">
    <source>
        <dbReference type="SAM" id="MobiDB-lite"/>
    </source>
</evidence>
<feature type="region of interest" description="Disordered" evidence="1">
    <location>
        <begin position="298"/>
        <end position="323"/>
    </location>
</feature>
<reference evidence="2" key="2">
    <citation type="journal article" date="2023" name="IMA Fungus">
        <title>Comparative genomic study of the Penicillium genus elucidates a diverse pangenome and 15 lateral gene transfer events.</title>
        <authorList>
            <person name="Petersen C."/>
            <person name="Sorensen T."/>
            <person name="Nielsen M.R."/>
            <person name="Sondergaard T.E."/>
            <person name="Sorensen J.L."/>
            <person name="Fitzpatrick D.A."/>
            <person name="Frisvad J.C."/>
            <person name="Nielsen K.L."/>
        </authorList>
    </citation>
    <scope>NUCLEOTIDE SEQUENCE</scope>
    <source>
        <strain evidence="2">IBT 34128</strain>
    </source>
</reference>
<feature type="compositionally biased region" description="Low complexity" evidence="1">
    <location>
        <begin position="447"/>
        <end position="457"/>
    </location>
</feature>
<dbReference type="AlphaFoldDB" id="A0A9W9FK55"/>
<dbReference type="OrthoDB" id="4369702at2759"/>
<dbReference type="GeneID" id="81393680"/>
<evidence type="ECO:0000313" key="2">
    <source>
        <dbReference type="EMBL" id="KAJ5101708.1"/>
    </source>
</evidence>
<dbReference type="RefSeq" id="XP_056512539.1">
    <property type="nucleotide sequence ID" value="XM_056654512.1"/>
</dbReference>
<evidence type="ECO:0000313" key="3">
    <source>
        <dbReference type="Proteomes" id="UP001141434"/>
    </source>
</evidence>
<name>A0A9W9FK55_9EURO</name>
<dbReference type="Proteomes" id="UP001141434">
    <property type="component" value="Unassembled WGS sequence"/>
</dbReference>
<proteinExistence type="predicted"/>
<reference evidence="2" key="1">
    <citation type="submission" date="2022-11" db="EMBL/GenBank/DDBJ databases">
        <authorList>
            <person name="Petersen C."/>
        </authorList>
    </citation>
    <scope>NUCLEOTIDE SEQUENCE</scope>
    <source>
        <strain evidence="2">IBT 34128</strain>
    </source>
</reference>
<gene>
    <name evidence="2" type="ORF">NUU61_003930</name>
</gene>
<comment type="caution">
    <text evidence="2">The sequence shown here is derived from an EMBL/GenBank/DDBJ whole genome shotgun (WGS) entry which is preliminary data.</text>
</comment>
<feature type="region of interest" description="Disordered" evidence="1">
    <location>
        <begin position="340"/>
        <end position="381"/>
    </location>
</feature>
<feature type="region of interest" description="Disordered" evidence="1">
    <location>
        <begin position="414"/>
        <end position="474"/>
    </location>
</feature>
<protein>
    <submittedName>
        <fullName evidence="2">Uncharacterized protein</fullName>
    </submittedName>
</protein>